<dbReference type="Proteomes" id="UP000005426">
    <property type="component" value="Unassembled WGS sequence"/>
</dbReference>
<organism evidence="2 3">
    <name type="scientific">Hypocrea atroviridis (strain ATCC 20476 / IMI 206040)</name>
    <name type="common">Trichoderma atroviride</name>
    <dbReference type="NCBI Taxonomy" id="452589"/>
    <lineage>
        <taxon>Eukaryota</taxon>
        <taxon>Fungi</taxon>
        <taxon>Dikarya</taxon>
        <taxon>Ascomycota</taxon>
        <taxon>Pezizomycotina</taxon>
        <taxon>Sordariomycetes</taxon>
        <taxon>Hypocreomycetidae</taxon>
        <taxon>Hypocreales</taxon>
        <taxon>Hypocreaceae</taxon>
        <taxon>Trichoderma</taxon>
    </lineage>
</organism>
<dbReference type="EMBL" id="ABDG02000025">
    <property type="protein sequence ID" value="EHK44095.1"/>
    <property type="molecule type" value="Genomic_DNA"/>
</dbReference>
<keyword evidence="3" id="KW-1185">Reference proteome</keyword>
<evidence type="ECO:0000313" key="3">
    <source>
        <dbReference type="Proteomes" id="UP000005426"/>
    </source>
</evidence>
<protein>
    <submittedName>
        <fullName evidence="2">Uncharacterized protein</fullName>
    </submittedName>
</protein>
<dbReference type="AlphaFoldDB" id="G9P049"/>
<reference evidence="2 3" key="1">
    <citation type="journal article" date="2011" name="Genome Biol.">
        <title>Comparative genome sequence analysis underscores mycoparasitism as the ancestral life style of Trichoderma.</title>
        <authorList>
            <person name="Kubicek C.P."/>
            <person name="Herrera-Estrella A."/>
            <person name="Seidl-Seiboth V."/>
            <person name="Martinez D.A."/>
            <person name="Druzhinina I.S."/>
            <person name="Thon M."/>
            <person name="Zeilinger S."/>
            <person name="Casas-Flores S."/>
            <person name="Horwitz B.A."/>
            <person name="Mukherjee P.K."/>
            <person name="Mukherjee M."/>
            <person name="Kredics L."/>
            <person name="Alcaraz L.D."/>
            <person name="Aerts A."/>
            <person name="Antal Z."/>
            <person name="Atanasova L."/>
            <person name="Cervantes-Badillo M.G."/>
            <person name="Challacombe J."/>
            <person name="Chertkov O."/>
            <person name="McCluskey K."/>
            <person name="Coulpier F."/>
            <person name="Deshpande N."/>
            <person name="von Doehren H."/>
            <person name="Ebbole D.J."/>
            <person name="Esquivel-Naranjo E.U."/>
            <person name="Fekete E."/>
            <person name="Flipphi M."/>
            <person name="Glaser F."/>
            <person name="Gomez-Rodriguez E.Y."/>
            <person name="Gruber S."/>
            <person name="Han C."/>
            <person name="Henrissat B."/>
            <person name="Hermosa R."/>
            <person name="Hernandez-Onate M."/>
            <person name="Karaffa L."/>
            <person name="Kosti I."/>
            <person name="Le Crom S."/>
            <person name="Lindquist E."/>
            <person name="Lucas S."/>
            <person name="Luebeck M."/>
            <person name="Luebeck P.S."/>
            <person name="Margeot A."/>
            <person name="Metz B."/>
            <person name="Misra M."/>
            <person name="Nevalainen H."/>
            <person name="Omann M."/>
            <person name="Packer N."/>
            <person name="Perrone G."/>
            <person name="Uresti-Rivera E.E."/>
            <person name="Salamov A."/>
            <person name="Schmoll M."/>
            <person name="Seiboth B."/>
            <person name="Shapiro H."/>
            <person name="Sukno S."/>
            <person name="Tamayo-Ramos J.A."/>
            <person name="Tisch D."/>
            <person name="Wiest A."/>
            <person name="Wilkinson H.H."/>
            <person name="Zhang M."/>
            <person name="Coutinho P.M."/>
            <person name="Kenerley C.M."/>
            <person name="Monte E."/>
            <person name="Baker S.E."/>
            <person name="Grigoriev I.V."/>
        </authorList>
    </citation>
    <scope>NUCLEOTIDE SEQUENCE [LARGE SCALE GENOMIC DNA]</scope>
    <source>
        <strain evidence="3">ATCC 20476 / IMI 206040</strain>
    </source>
</reference>
<dbReference type="HOGENOM" id="CLU_2638381_0_0_1"/>
<accession>G9P049</accession>
<evidence type="ECO:0000256" key="1">
    <source>
        <dbReference type="SAM" id="MobiDB-lite"/>
    </source>
</evidence>
<name>G9P049_HYPAI</name>
<feature type="region of interest" description="Disordered" evidence="1">
    <location>
        <begin position="55"/>
        <end position="77"/>
    </location>
</feature>
<evidence type="ECO:0000313" key="2">
    <source>
        <dbReference type="EMBL" id="EHK44095.1"/>
    </source>
</evidence>
<proteinExistence type="predicted"/>
<comment type="caution">
    <text evidence="2">The sequence shown here is derived from an EMBL/GenBank/DDBJ whole genome shotgun (WGS) entry which is preliminary data.</text>
</comment>
<gene>
    <name evidence="2" type="ORF">TRIATDRAFT_300419</name>
</gene>
<sequence>MRALELPILARETPWRLEGLTKRATIESTTIDDLIWKAKDQKKKKRQCEASARNFCRATHSHTHRGGLSGPEKPSQP</sequence>